<evidence type="ECO:0000313" key="3">
    <source>
        <dbReference type="Proteomes" id="UP000252107"/>
    </source>
</evidence>
<name>A0A367RC17_9NOSO</name>
<sequence>MVSYSVWIIGTSRSGKTTRLVEHFCRWLQNENHTYELFYTKKQKLQASTCITKPLYLEKTEPGVLVLAANDENRRELGDKIVTATLGKYPVRAKTVLGFFQDEVILFWPLLIQSLNLKAQFPVRLRPETEQELATKLWRSQLDEETLRRAGVNEYRLVRRILDLLQLAAYSGKVCEDIAEILQKGLQENGIDLEPEFLGSLLLDWRNWCLERGLLTYGIITELYSQHLLSDRNYQQYLTQRYQAVLADNVDDYPGIARQLFDFLLDRGAVGAFSYNPDGAVRLGLGADPNYLEGLAGRCQVESLTGQPSESLADRLATPMVELVTESMVLSGLPEAVRSIQTISRAQLLRQTAEVIVNAIKSGQVEADQVAIIAPGLDAIARYTLVEILVKQNIQVESLNDQRPLISSPVIRALLTILALVYPGLGRLVDRDAVAEMLVVLSKKRETPQIRRQEAEGRRQEVENSTQNSTISTDIDPVRAGLIADYCFVPHPDRPNLLPVTTFERWDRIGYAASTAYSEILEWLEKQRSQQELRLIPSPISLLDRAIQRFLWNGSNLPYDQLAALRELLETAQHYWEIDTRLRQTPLRRVEGQGGRGTEEELLTQQRQSPLRGEPPHSAGSSALSATIAEFIQLLRRGTITANPYPLRPIGPAKKAVTLATIFQYRSSRRSHRWHFWLDAGSPLWAKGGAATLFGAPFFLQDRLGEPWTAEDEKLAEQERLRRILADLLSRVSQKVYLCHSDLAVNGQELLGPLLPLVHACVPFEPLTSAATH</sequence>
<proteinExistence type="predicted"/>
<feature type="compositionally biased region" description="Polar residues" evidence="1">
    <location>
        <begin position="463"/>
        <end position="472"/>
    </location>
</feature>
<evidence type="ECO:0000313" key="2">
    <source>
        <dbReference type="EMBL" id="RCJ34067.1"/>
    </source>
</evidence>
<keyword evidence="3" id="KW-1185">Reference proteome</keyword>
<dbReference type="EMBL" id="LXQD01000174">
    <property type="protein sequence ID" value="RCJ34067.1"/>
    <property type="molecule type" value="Genomic_DNA"/>
</dbReference>
<comment type="caution">
    <text evidence="2">The sequence shown here is derived from an EMBL/GenBank/DDBJ whole genome shotgun (WGS) entry which is preliminary data.</text>
</comment>
<dbReference type="AlphaFoldDB" id="A0A367RC17"/>
<feature type="region of interest" description="Disordered" evidence="1">
    <location>
        <begin position="590"/>
        <end position="621"/>
    </location>
</feature>
<accession>A0A367RC17</accession>
<dbReference type="SUPFAM" id="SSF52540">
    <property type="entry name" value="P-loop containing nucleoside triphosphate hydrolases"/>
    <property type="match status" value="1"/>
</dbReference>
<evidence type="ECO:0000256" key="1">
    <source>
        <dbReference type="SAM" id="MobiDB-lite"/>
    </source>
</evidence>
<feature type="region of interest" description="Disordered" evidence="1">
    <location>
        <begin position="450"/>
        <end position="472"/>
    </location>
</feature>
<feature type="compositionally biased region" description="Basic and acidic residues" evidence="1">
    <location>
        <begin position="450"/>
        <end position="462"/>
    </location>
</feature>
<evidence type="ECO:0008006" key="4">
    <source>
        <dbReference type="Google" id="ProtNLM"/>
    </source>
</evidence>
<dbReference type="Proteomes" id="UP000252107">
    <property type="component" value="Unassembled WGS sequence"/>
</dbReference>
<organism evidence="2 3">
    <name type="scientific">Nostoc minutum NIES-26</name>
    <dbReference type="NCBI Taxonomy" id="1844469"/>
    <lineage>
        <taxon>Bacteria</taxon>
        <taxon>Bacillati</taxon>
        <taxon>Cyanobacteriota</taxon>
        <taxon>Cyanophyceae</taxon>
        <taxon>Nostocales</taxon>
        <taxon>Nostocaceae</taxon>
        <taxon>Nostoc</taxon>
    </lineage>
</organism>
<protein>
    <recommendedName>
        <fullName evidence="4">Cyanobacterial membrane protein, in cluster with PxcA</fullName>
    </recommendedName>
</protein>
<reference evidence="2" key="1">
    <citation type="submission" date="2016-04" db="EMBL/GenBank/DDBJ databases">
        <authorList>
            <person name="Tabuchi Yagui T.R."/>
        </authorList>
    </citation>
    <scope>NUCLEOTIDE SEQUENCE [LARGE SCALE GENOMIC DNA]</scope>
    <source>
        <strain evidence="2">NIES-26</strain>
    </source>
</reference>
<dbReference type="InterPro" id="IPR027417">
    <property type="entry name" value="P-loop_NTPase"/>
</dbReference>
<gene>
    <name evidence="2" type="ORF">A6770_17185</name>
</gene>